<organism evidence="10 11">
    <name type="scientific">Cryptosporidium muris (strain RN66)</name>
    <dbReference type="NCBI Taxonomy" id="441375"/>
    <lineage>
        <taxon>Eukaryota</taxon>
        <taxon>Sar</taxon>
        <taxon>Alveolata</taxon>
        <taxon>Apicomplexa</taxon>
        <taxon>Conoidasida</taxon>
        <taxon>Coccidia</taxon>
        <taxon>Eucoccidiorida</taxon>
        <taxon>Eimeriorina</taxon>
        <taxon>Cryptosporidiidae</taxon>
        <taxon>Cryptosporidium</taxon>
    </lineage>
</organism>
<dbReference type="Proteomes" id="UP000001460">
    <property type="component" value="Unassembled WGS sequence"/>
</dbReference>
<dbReference type="RefSeq" id="XP_002139859.1">
    <property type="nucleotide sequence ID" value="XM_002139823.1"/>
</dbReference>
<dbReference type="PROSITE" id="PS50011">
    <property type="entry name" value="PROTEIN_KINASE_DOM"/>
    <property type="match status" value="1"/>
</dbReference>
<dbReference type="PROSITE" id="PS00107">
    <property type="entry name" value="PROTEIN_KINASE_ATP"/>
    <property type="match status" value="1"/>
</dbReference>
<keyword evidence="3 6" id="KW-0547">Nucleotide-binding</keyword>
<dbReference type="STRING" id="441375.B6AAV8"/>
<dbReference type="Gene3D" id="1.10.510.10">
    <property type="entry name" value="Transferase(Phosphotransferase) domain 1"/>
    <property type="match status" value="1"/>
</dbReference>
<dbReference type="PANTHER" id="PTHR22974:SF23">
    <property type="entry name" value="TOUSLED-LIKE KINASE, ISOFORM G"/>
    <property type="match status" value="1"/>
</dbReference>
<keyword evidence="4 10" id="KW-0418">Kinase</keyword>
<evidence type="ECO:0000256" key="5">
    <source>
        <dbReference type="ARBA" id="ARBA00022840"/>
    </source>
</evidence>
<dbReference type="EMBL" id="DS989727">
    <property type="protein sequence ID" value="EEA05510.1"/>
    <property type="molecule type" value="Genomic_DNA"/>
</dbReference>
<sequence>MPNSIKRQTPSYINLKNEQFSKNNLYSKSAPYKNKCNSKFNYEKNLATKYLSRYKSLNSMLHSPCKVEYNCKAGVSIFIDPPDKRLGANDICSENLYKMKNLKDKLHNIRLALDLKLCHENLESVKSEIEDILKECTNINSNIELIKKHERVLTENLALVKTAFKDSIINYKRVEREINRYQLYFLEAQVGIAPAINVRNKKRKRVVDERPDTEVNRNLSNKPEEIDNNNIPSTSKISNDNCKDNHRMLESRNTNYNSISCSMSAIALNGSVEESEVSTLSKIKDCRVEGSSLSSNKNMKIQLDYIDKEHFRDGRKFQDLINQKNLLLLYLQGTERKALASIQYYSHSTLNNNEEEIMQSIVKKRYSYTEKKAYNIASKYDELDIERSLYMKKSRLFRHQQNSRYNTMQTLSPLQPYTLLNMIGKGGFAEVWETLNMNTWKITAAKIHELTPDMTEHERIVCVERVSNEIRLHKDLKHPYIVNMLHCFEVDNDRLVTIMELCDGPDIDSFIKMYGPVSEDLAKIWIRQILEGIMYLNNFSTLNAGETLPLQRDPIIHYDLKPGNIILHKGCCKIADFGLSKVADPISGEAIIERIGGGTVWYQPPEILLRPGDSFDKSRIVTHKVDIWAIGCIFYEILHSRRPFGLGSSSIAEAFTLIPLEATNGPIFSDNISQECKSYIKWLLTYDSSERPSIDKAYWHSYIQNLNNNNSTVNTNSY</sequence>
<dbReference type="InterPro" id="IPR017441">
    <property type="entry name" value="Protein_kinase_ATP_BS"/>
</dbReference>
<dbReference type="GO" id="GO:0004674">
    <property type="term" value="F:protein serine/threonine kinase activity"/>
    <property type="evidence" value="ECO:0007669"/>
    <property type="project" value="UniProtKB-KW"/>
</dbReference>
<dbReference type="GO" id="GO:0007059">
    <property type="term" value="P:chromosome segregation"/>
    <property type="evidence" value="ECO:0007669"/>
    <property type="project" value="TreeGrafter"/>
</dbReference>
<dbReference type="OrthoDB" id="346907at2759"/>
<dbReference type="eggNOG" id="KOG1151">
    <property type="taxonomic scope" value="Eukaryota"/>
</dbReference>
<name>B6AAV8_CRYMR</name>
<keyword evidence="7" id="KW-0175">Coiled coil</keyword>
<feature type="coiled-coil region" evidence="7">
    <location>
        <begin position="115"/>
        <end position="142"/>
    </location>
</feature>
<evidence type="ECO:0000256" key="1">
    <source>
        <dbReference type="ARBA" id="ARBA00022527"/>
    </source>
</evidence>
<keyword evidence="5 6" id="KW-0067">ATP-binding</keyword>
<evidence type="ECO:0000256" key="4">
    <source>
        <dbReference type="ARBA" id="ARBA00022777"/>
    </source>
</evidence>
<feature type="binding site" evidence="6">
    <location>
        <position position="446"/>
    </location>
    <ligand>
        <name>ATP</name>
        <dbReference type="ChEBI" id="CHEBI:30616"/>
    </ligand>
</feature>
<dbReference type="EC" id="2.7.11.1" evidence="10"/>
<accession>B6AAV8</accession>
<dbReference type="VEuPathDB" id="CryptoDB:CMU_025160"/>
<dbReference type="InterPro" id="IPR000719">
    <property type="entry name" value="Prot_kinase_dom"/>
</dbReference>
<proteinExistence type="predicted"/>
<evidence type="ECO:0000256" key="7">
    <source>
        <dbReference type="SAM" id="Coils"/>
    </source>
</evidence>
<evidence type="ECO:0000256" key="8">
    <source>
        <dbReference type="SAM" id="MobiDB-lite"/>
    </source>
</evidence>
<protein>
    <submittedName>
        <fullName evidence="10">Protein kinase domain-containing protein</fullName>
        <ecNumber evidence="10">2.7.11.1</ecNumber>
    </submittedName>
</protein>
<gene>
    <name evidence="10" type="ORF">CMU_025160</name>
</gene>
<keyword evidence="2 10" id="KW-0808">Transferase</keyword>
<feature type="compositionally biased region" description="Polar residues" evidence="8">
    <location>
        <begin position="228"/>
        <end position="237"/>
    </location>
</feature>
<dbReference type="PANTHER" id="PTHR22974">
    <property type="entry name" value="MIXED LINEAGE PROTEIN KINASE"/>
    <property type="match status" value="1"/>
</dbReference>
<evidence type="ECO:0000313" key="10">
    <source>
        <dbReference type="EMBL" id="EEA05510.1"/>
    </source>
</evidence>
<dbReference type="PROSITE" id="PS00108">
    <property type="entry name" value="PROTEIN_KINASE_ST"/>
    <property type="match status" value="1"/>
</dbReference>
<dbReference type="Pfam" id="PF00069">
    <property type="entry name" value="Pkinase"/>
    <property type="match status" value="1"/>
</dbReference>
<feature type="domain" description="Protein kinase" evidence="9">
    <location>
        <begin position="417"/>
        <end position="703"/>
    </location>
</feature>
<evidence type="ECO:0000313" key="11">
    <source>
        <dbReference type="Proteomes" id="UP000001460"/>
    </source>
</evidence>
<keyword evidence="11" id="KW-1185">Reference proteome</keyword>
<feature type="region of interest" description="Disordered" evidence="8">
    <location>
        <begin position="208"/>
        <end position="237"/>
    </location>
</feature>
<evidence type="ECO:0000256" key="3">
    <source>
        <dbReference type="ARBA" id="ARBA00022741"/>
    </source>
</evidence>
<dbReference type="SMART" id="SM00220">
    <property type="entry name" value="S_TKc"/>
    <property type="match status" value="1"/>
</dbReference>
<dbReference type="GO" id="GO:0005634">
    <property type="term" value="C:nucleus"/>
    <property type="evidence" value="ECO:0007669"/>
    <property type="project" value="TreeGrafter"/>
</dbReference>
<dbReference type="GeneID" id="6995091"/>
<reference evidence="10" key="1">
    <citation type="submission" date="2008-06" db="EMBL/GenBank/DDBJ databases">
        <authorList>
            <person name="Lorenzi H."/>
            <person name="Inman J."/>
            <person name="Miller J."/>
            <person name="Schobel S."/>
            <person name="Amedeo P."/>
            <person name="Caler E.V."/>
            <person name="da Silva J."/>
        </authorList>
    </citation>
    <scope>NUCLEOTIDE SEQUENCE [LARGE SCALE GENOMIC DNA]</scope>
    <source>
        <strain evidence="10">RN66</strain>
    </source>
</reference>
<evidence type="ECO:0000256" key="6">
    <source>
        <dbReference type="PROSITE-ProRule" id="PRU10141"/>
    </source>
</evidence>
<dbReference type="InterPro" id="IPR011009">
    <property type="entry name" value="Kinase-like_dom_sf"/>
</dbReference>
<dbReference type="GO" id="GO:0035556">
    <property type="term" value="P:intracellular signal transduction"/>
    <property type="evidence" value="ECO:0007669"/>
    <property type="project" value="TreeGrafter"/>
</dbReference>
<dbReference type="GO" id="GO:0005524">
    <property type="term" value="F:ATP binding"/>
    <property type="evidence" value="ECO:0007669"/>
    <property type="project" value="UniProtKB-UniRule"/>
</dbReference>
<dbReference type="AlphaFoldDB" id="B6AAV8"/>
<evidence type="ECO:0000259" key="9">
    <source>
        <dbReference type="PROSITE" id="PS50011"/>
    </source>
</evidence>
<dbReference type="SUPFAM" id="SSF56112">
    <property type="entry name" value="Protein kinase-like (PK-like)"/>
    <property type="match status" value="1"/>
</dbReference>
<dbReference type="InterPro" id="IPR008271">
    <property type="entry name" value="Ser/Thr_kinase_AS"/>
</dbReference>
<keyword evidence="1" id="KW-0723">Serine/threonine-protein kinase</keyword>
<evidence type="ECO:0000256" key="2">
    <source>
        <dbReference type="ARBA" id="ARBA00022679"/>
    </source>
</evidence>